<evidence type="ECO:0000256" key="4">
    <source>
        <dbReference type="ARBA" id="ARBA00022692"/>
    </source>
</evidence>
<dbReference type="RefSeq" id="WP_089965478.1">
    <property type="nucleotide sequence ID" value="NZ_FOCQ01000003.1"/>
</dbReference>
<dbReference type="Proteomes" id="UP000199695">
    <property type="component" value="Unassembled WGS sequence"/>
</dbReference>
<keyword evidence="9" id="KW-1185">Reference proteome</keyword>
<feature type="transmembrane region" description="Helical" evidence="7">
    <location>
        <begin position="119"/>
        <end position="144"/>
    </location>
</feature>
<feature type="transmembrane region" description="Helical" evidence="7">
    <location>
        <begin position="237"/>
        <end position="255"/>
    </location>
</feature>
<evidence type="ECO:0000256" key="6">
    <source>
        <dbReference type="ARBA" id="ARBA00023136"/>
    </source>
</evidence>
<organism evidence="8 9">
    <name type="scientific">Lihuaxuella thermophila</name>
    <dbReference type="NCBI Taxonomy" id="1173111"/>
    <lineage>
        <taxon>Bacteria</taxon>
        <taxon>Bacillati</taxon>
        <taxon>Bacillota</taxon>
        <taxon>Bacilli</taxon>
        <taxon>Bacillales</taxon>
        <taxon>Thermoactinomycetaceae</taxon>
        <taxon>Lihuaxuella</taxon>
    </lineage>
</organism>
<evidence type="ECO:0000256" key="3">
    <source>
        <dbReference type="ARBA" id="ARBA00022475"/>
    </source>
</evidence>
<comment type="subcellular location">
    <subcellularLocation>
        <location evidence="1">Cell membrane</location>
        <topology evidence="1">Multi-pass membrane protein</topology>
    </subcellularLocation>
</comment>
<evidence type="ECO:0000313" key="9">
    <source>
        <dbReference type="Proteomes" id="UP000199695"/>
    </source>
</evidence>
<gene>
    <name evidence="8" type="ORF">SAMN05444955_1032</name>
</gene>
<keyword evidence="6 7" id="KW-0472">Membrane</keyword>
<feature type="transmembrane region" description="Helical" evidence="7">
    <location>
        <begin position="203"/>
        <end position="221"/>
    </location>
</feature>
<evidence type="ECO:0000256" key="2">
    <source>
        <dbReference type="ARBA" id="ARBA00007543"/>
    </source>
</evidence>
<dbReference type="EMBL" id="FOCQ01000003">
    <property type="protein sequence ID" value="SEM88578.1"/>
    <property type="molecule type" value="Genomic_DNA"/>
</dbReference>
<evidence type="ECO:0000256" key="1">
    <source>
        <dbReference type="ARBA" id="ARBA00004651"/>
    </source>
</evidence>
<feature type="transmembrane region" description="Helical" evidence="7">
    <location>
        <begin position="12"/>
        <end position="39"/>
    </location>
</feature>
<dbReference type="OrthoDB" id="2416742at2"/>
<feature type="transmembrane region" description="Helical" evidence="7">
    <location>
        <begin position="59"/>
        <end position="80"/>
    </location>
</feature>
<dbReference type="STRING" id="1173111.SAMN05444955_1032"/>
<dbReference type="GO" id="GO:0005886">
    <property type="term" value="C:plasma membrane"/>
    <property type="evidence" value="ECO:0007669"/>
    <property type="project" value="UniProtKB-SubCell"/>
</dbReference>
<feature type="transmembrane region" description="Helical" evidence="7">
    <location>
        <begin position="267"/>
        <end position="291"/>
    </location>
</feature>
<evidence type="ECO:0000256" key="7">
    <source>
        <dbReference type="SAM" id="Phobius"/>
    </source>
</evidence>
<reference evidence="8 9" key="1">
    <citation type="submission" date="2016-10" db="EMBL/GenBank/DDBJ databases">
        <authorList>
            <person name="de Groot N.N."/>
        </authorList>
    </citation>
    <scope>NUCLEOTIDE SEQUENCE [LARGE SCALE GENOMIC DNA]</scope>
    <source>
        <strain evidence="8 9">DSM 46701</strain>
    </source>
</reference>
<keyword evidence="3" id="KW-1003">Cell membrane</keyword>
<sequence>MAPPIEPSIAILIVWIFLYIYSMAGSIDFGASFWSMIYLKKNVQAGKLANRFLSPTWELTNTILVLLVVAVVGFFPKAAYMLGTVLLVPVSLILLLIAVRSAFMVFAYSVQGYRKTLRVIAGITGFFVPVLLISALPVTEGGFVEVHGGKETLLFAKWLTSPSVYMYMLFGLSSELFLSSLFLADYAREAGDESTYDIYRRNAVIFGPVTLVVAVITLLMLEPEAGWILDNILEQRWWFLLSTVCFLIGYSALWFPHKEKKRGKARMAVIFVALQYGLATFGYGIAHLPYIVYPYLTVNEAFTNIDTFYSLLRVFTIGLAILLPGFIIFWKLFLKDKKYLQQE</sequence>
<accession>A0A1H8C2T5</accession>
<keyword evidence="4 7" id="KW-0812">Transmembrane</keyword>
<feature type="transmembrane region" description="Helical" evidence="7">
    <location>
        <begin position="164"/>
        <end position="183"/>
    </location>
</feature>
<evidence type="ECO:0000313" key="8">
    <source>
        <dbReference type="EMBL" id="SEM88578.1"/>
    </source>
</evidence>
<feature type="transmembrane region" description="Helical" evidence="7">
    <location>
        <begin position="311"/>
        <end position="334"/>
    </location>
</feature>
<dbReference type="InterPro" id="IPR003317">
    <property type="entry name" value="Cyt-d_oxidase_su2"/>
</dbReference>
<feature type="transmembrane region" description="Helical" evidence="7">
    <location>
        <begin position="86"/>
        <end position="107"/>
    </location>
</feature>
<comment type="similarity">
    <text evidence="2">Belongs to the cytochrome ubiquinol oxidase subunit 2 family.</text>
</comment>
<dbReference type="AlphaFoldDB" id="A0A1H8C2T5"/>
<keyword evidence="5 7" id="KW-1133">Transmembrane helix</keyword>
<name>A0A1H8C2T5_9BACL</name>
<protein>
    <submittedName>
        <fullName evidence="8">Cytochrome d ubiquinol oxidase subunit II</fullName>
    </submittedName>
</protein>
<proteinExistence type="inferred from homology"/>
<evidence type="ECO:0000256" key="5">
    <source>
        <dbReference type="ARBA" id="ARBA00022989"/>
    </source>
</evidence>
<dbReference type="Pfam" id="PF02322">
    <property type="entry name" value="Cyt_bd_oxida_II"/>
    <property type="match status" value="1"/>
</dbReference>